<dbReference type="Proteomes" id="UP000242497">
    <property type="component" value="Unassembled WGS sequence"/>
</dbReference>
<accession>A0A1M6JB44</accession>
<dbReference type="STRING" id="1123349.SAMN02744037_00055"/>
<evidence type="ECO:0000256" key="1">
    <source>
        <dbReference type="SAM" id="MobiDB-lite"/>
    </source>
</evidence>
<keyword evidence="2" id="KW-0812">Transmembrane</keyword>
<name>A0A1M6JB44_9FIRM</name>
<dbReference type="AlphaFoldDB" id="A0A1M6JB44"/>
<evidence type="ECO:0000313" key="3">
    <source>
        <dbReference type="EMBL" id="SHJ43929.1"/>
    </source>
</evidence>
<reference evidence="4" key="1">
    <citation type="submission" date="2016-11" db="EMBL/GenBank/DDBJ databases">
        <authorList>
            <person name="Varghese N."/>
            <person name="Submissions S."/>
        </authorList>
    </citation>
    <scope>NUCLEOTIDE SEQUENCE [LARGE SCALE GENOMIC DNA]</scope>
    <source>
        <strain evidence="4">DSM 15518</strain>
    </source>
</reference>
<dbReference type="EMBL" id="FRAE01000004">
    <property type="protein sequence ID" value="SHJ43929.1"/>
    <property type="molecule type" value="Genomic_DNA"/>
</dbReference>
<dbReference type="OrthoDB" id="10015924at2"/>
<organism evidence="3 4">
    <name type="scientific">Tepidibacter formicigenes DSM 15518</name>
    <dbReference type="NCBI Taxonomy" id="1123349"/>
    <lineage>
        <taxon>Bacteria</taxon>
        <taxon>Bacillati</taxon>
        <taxon>Bacillota</taxon>
        <taxon>Clostridia</taxon>
        <taxon>Peptostreptococcales</taxon>
        <taxon>Peptostreptococcaceae</taxon>
        <taxon>Tepidibacter</taxon>
    </lineage>
</organism>
<keyword evidence="2" id="KW-1133">Transmembrane helix</keyword>
<proteinExistence type="predicted"/>
<evidence type="ECO:0000313" key="4">
    <source>
        <dbReference type="Proteomes" id="UP000242497"/>
    </source>
</evidence>
<protein>
    <submittedName>
        <fullName evidence="3">Uncharacterized protein</fullName>
    </submittedName>
</protein>
<feature type="transmembrane region" description="Helical" evidence="2">
    <location>
        <begin position="6"/>
        <end position="25"/>
    </location>
</feature>
<feature type="transmembrane region" description="Helical" evidence="2">
    <location>
        <begin position="37"/>
        <end position="56"/>
    </location>
</feature>
<gene>
    <name evidence="3" type="ORF">SAMN02744037_00055</name>
</gene>
<dbReference type="RefSeq" id="WP_072886411.1">
    <property type="nucleotide sequence ID" value="NZ_FRAE01000004.1"/>
</dbReference>
<feature type="region of interest" description="Disordered" evidence="1">
    <location>
        <begin position="84"/>
        <end position="105"/>
    </location>
</feature>
<evidence type="ECO:0000256" key="2">
    <source>
        <dbReference type="SAM" id="Phobius"/>
    </source>
</evidence>
<sequence length="105" mass="12349">MKKNILYTLIINYLVFFIYTLSVIIKKISFSEFINRSIFLLIALNIALFIFFNIILKNINKVKNSIDIAIPPIESDIKDILNDPSGQVEENNDEFEELNWRHLDE</sequence>
<keyword evidence="4" id="KW-1185">Reference proteome</keyword>
<keyword evidence="2" id="KW-0472">Membrane</keyword>